<dbReference type="GO" id="GO:0006303">
    <property type="term" value="P:double-strand break repair via nonhomologous end joining"/>
    <property type="evidence" value="ECO:0007669"/>
    <property type="project" value="UniProtKB-UniRule"/>
</dbReference>
<dbReference type="PANTHER" id="PTHR41251:SF1">
    <property type="entry name" value="NON-HOMOLOGOUS END JOINING PROTEIN KU"/>
    <property type="match status" value="1"/>
</dbReference>
<dbReference type="InterPro" id="IPR006164">
    <property type="entry name" value="DNA_bd_Ku70/Ku80"/>
</dbReference>
<keyword evidence="3" id="KW-0227">DNA damage</keyword>
<feature type="compositionally biased region" description="Basic residues" evidence="4">
    <location>
        <begin position="275"/>
        <end position="290"/>
    </location>
</feature>
<evidence type="ECO:0000256" key="4">
    <source>
        <dbReference type="SAM" id="MobiDB-lite"/>
    </source>
</evidence>
<dbReference type="GO" id="GO:0003690">
    <property type="term" value="F:double-stranded DNA binding"/>
    <property type="evidence" value="ECO:0007669"/>
    <property type="project" value="UniProtKB-UniRule"/>
</dbReference>
<comment type="similarity">
    <text evidence="3">Belongs to the prokaryotic Ku family.</text>
</comment>
<gene>
    <name evidence="3" type="primary">ku</name>
    <name evidence="6" type="ORF">CF165_06390</name>
</gene>
<dbReference type="SMART" id="SM00559">
    <property type="entry name" value="Ku78"/>
    <property type="match status" value="1"/>
</dbReference>
<sequence length="290" mass="32298">MRAMWKGSVSFGLVSIPIQLYAATENKNVSLRQVHEADGGRIQYKRFCTIDGEEVPYAEIAKGYELPDGEMVVITDAEMAELPLSSQRTIDVLEFVPLESIDPIQYDRTYYLEPQKNAVKPYVVLRDALHKSSQVAIAKVAVRQRESMAVLRVHADVLVMTTILWPDEVREPDFPFLRDDPPQIRPQELTMAGSLIDSLAEPVFEPEKYRDHYREALEQMIEAKVAGEETTKPAAVTAKADVVDLMAALQASVDAAKKSRQSSSEQSDEDAKPAAAKKKPAARKRAPKSA</sequence>
<dbReference type="RefSeq" id="WP_093946481.1">
    <property type="nucleotide sequence ID" value="NZ_NMUL01000006.1"/>
</dbReference>
<dbReference type="AlphaFoldDB" id="A0A229TFC0"/>
<dbReference type="InterPro" id="IPR009187">
    <property type="entry name" value="Prok_Ku"/>
</dbReference>
<dbReference type="SUPFAM" id="SSF100939">
    <property type="entry name" value="SPOC domain-like"/>
    <property type="match status" value="1"/>
</dbReference>
<organism evidence="6 7">
    <name type="scientific">Amycolatopsis vastitatis</name>
    <dbReference type="NCBI Taxonomy" id="1905142"/>
    <lineage>
        <taxon>Bacteria</taxon>
        <taxon>Bacillati</taxon>
        <taxon>Actinomycetota</taxon>
        <taxon>Actinomycetes</taxon>
        <taxon>Pseudonocardiales</taxon>
        <taxon>Pseudonocardiaceae</taxon>
        <taxon>Amycolatopsis</taxon>
    </lineage>
</organism>
<keyword evidence="3" id="KW-0234">DNA repair</keyword>
<reference evidence="7" key="1">
    <citation type="submission" date="2017-07" db="EMBL/GenBank/DDBJ databases">
        <title>Comparative genome mining reveals phylogenetic distribution patterns of secondary metabolites in Amycolatopsis.</title>
        <authorList>
            <person name="Adamek M."/>
            <person name="Alanjary M."/>
            <person name="Sales-Ortells H."/>
            <person name="Goodfellow M."/>
            <person name="Bull A.T."/>
            <person name="Kalinowski J."/>
            <person name="Ziemert N."/>
        </authorList>
    </citation>
    <scope>NUCLEOTIDE SEQUENCE [LARGE SCALE GENOMIC DNA]</scope>
    <source>
        <strain evidence="7">H5</strain>
    </source>
</reference>
<dbReference type="PIRSF" id="PIRSF006493">
    <property type="entry name" value="Prok_Ku"/>
    <property type="match status" value="1"/>
</dbReference>
<comment type="caution">
    <text evidence="6">The sequence shown here is derived from an EMBL/GenBank/DDBJ whole genome shotgun (WGS) entry which is preliminary data.</text>
</comment>
<dbReference type="Pfam" id="PF02735">
    <property type="entry name" value="Ku"/>
    <property type="match status" value="1"/>
</dbReference>
<name>A0A229TFC0_9PSEU</name>
<evidence type="ECO:0000259" key="5">
    <source>
        <dbReference type="SMART" id="SM00559"/>
    </source>
</evidence>
<evidence type="ECO:0000256" key="1">
    <source>
        <dbReference type="ARBA" id="ARBA00023125"/>
    </source>
</evidence>
<feature type="region of interest" description="Disordered" evidence="4">
    <location>
        <begin position="253"/>
        <end position="290"/>
    </location>
</feature>
<dbReference type="EMBL" id="NMUL01000006">
    <property type="protein sequence ID" value="OXM69937.1"/>
    <property type="molecule type" value="Genomic_DNA"/>
</dbReference>
<accession>A0A229TFC0</accession>
<dbReference type="GO" id="GO:0006310">
    <property type="term" value="P:DNA recombination"/>
    <property type="evidence" value="ECO:0007669"/>
    <property type="project" value="UniProtKB-KW"/>
</dbReference>
<keyword evidence="2 3" id="KW-0233">DNA recombination</keyword>
<dbReference type="Proteomes" id="UP000215199">
    <property type="component" value="Unassembled WGS sequence"/>
</dbReference>
<comment type="function">
    <text evidence="3">With LigD forms a non-homologous end joining (NHEJ) DNA repair enzyme, which repairs dsDNA breaks with reduced fidelity. Binds linear dsDNA with 5'- and 3'- overhangs but not closed circular dsDNA nor ssDNA. Recruits and stimulates the ligase activity of LigD.</text>
</comment>
<dbReference type="Gene3D" id="2.40.290.10">
    <property type="match status" value="1"/>
</dbReference>
<keyword evidence="7" id="KW-1185">Reference proteome</keyword>
<dbReference type="CDD" id="cd00789">
    <property type="entry name" value="KU_like"/>
    <property type="match status" value="1"/>
</dbReference>
<evidence type="ECO:0000313" key="7">
    <source>
        <dbReference type="Proteomes" id="UP000215199"/>
    </source>
</evidence>
<proteinExistence type="inferred from homology"/>
<keyword evidence="1 3" id="KW-0238">DNA-binding</keyword>
<evidence type="ECO:0000256" key="2">
    <source>
        <dbReference type="ARBA" id="ARBA00023172"/>
    </source>
</evidence>
<feature type="domain" description="Ku" evidence="5">
    <location>
        <begin position="52"/>
        <end position="180"/>
    </location>
</feature>
<dbReference type="PANTHER" id="PTHR41251">
    <property type="entry name" value="NON-HOMOLOGOUS END JOINING PROTEIN KU"/>
    <property type="match status" value="1"/>
</dbReference>
<evidence type="ECO:0000313" key="6">
    <source>
        <dbReference type="EMBL" id="OXM69937.1"/>
    </source>
</evidence>
<protein>
    <recommendedName>
        <fullName evidence="3">Non-homologous end joining protein Ku</fullName>
    </recommendedName>
</protein>
<dbReference type="FunFam" id="2.40.290.10:FF:000004">
    <property type="entry name" value="Non-homologous end joining protein Ku"/>
    <property type="match status" value="1"/>
</dbReference>
<dbReference type="OrthoDB" id="9795084at2"/>
<evidence type="ECO:0000256" key="3">
    <source>
        <dbReference type="HAMAP-Rule" id="MF_01875"/>
    </source>
</evidence>
<dbReference type="HAMAP" id="MF_01875">
    <property type="entry name" value="Prokaryotic_Ku"/>
    <property type="match status" value="1"/>
</dbReference>
<dbReference type="NCBIfam" id="TIGR02772">
    <property type="entry name" value="Ku_bact"/>
    <property type="match status" value="1"/>
</dbReference>
<dbReference type="InterPro" id="IPR016194">
    <property type="entry name" value="SPOC-like_C_dom_sf"/>
</dbReference>
<comment type="subunit">
    <text evidence="3">Homodimer. Interacts with LigD.</text>
</comment>